<dbReference type="Pfam" id="PF07848">
    <property type="entry name" value="PaaX"/>
    <property type="match status" value="1"/>
</dbReference>
<name>A0A6G4TW02_9ACTN</name>
<dbReference type="RefSeq" id="WP_165234958.1">
    <property type="nucleotide sequence ID" value="NZ_JAAKZV010000028.1"/>
</dbReference>
<sequence length="275" mass="30497">MPETNSPRSSARSLLLTALGEFVLPNGPAWTSALVRLLGSLGVEEKTARQALSRTAADGWLAGERDGRRVRWSLTARGRRLLSEGAERIYALGTERQAWDGRWLVLTVTVPESQRSLRHRLQTKLTWAGLGNPAQGLWVTPHAEREAEVKEVVAELGLGASAFSFTGPFAGVGEEASLVRRAWDLDAVAHRYEDFLAAFAGVARPGSGDALLAAQTRLVHEWRRFPFLDPQLPDELLPPQWTGRTASARFHELHDRWSDRAQQRWADLNDQGGRP</sequence>
<evidence type="ECO:0000313" key="5">
    <source>
        <dbReference type="Proteomes" id="UP000481583"/>
    </source>
</evidence>
<dbReference type="PANTHER" id="PTHR30319:SF1">
    <property type="entry name" value="TRANSCRIPTIONAL REPRESSOR PAAX"/>
    <property type="match status" value="1"/>
</dbReference>
<dbReference type="InterPro" id="IPR036390">
    <property type="entry name" value="WH_DNA-bd_sf"/>
</dbReference>
<dbReference type="PANTHER" id="PTHR30319">
    <property type="entry name" value="PHENYLACETIC ACID REGULATOR-RELATED TRANSCRIPTIONAL REPRESSOR"/>
    <property type="match status" value="1"/>
</dbReference>
<dbReference type="InterPro" id="IPR036388">
    <property type="entry name" value="WH-like_DNA-bd_sf"/>
</dbReference>
<dbReference type="SUPFAM" id="SSF46785">
    <property type="entry name" value="Winged helix' DNA-binding domain"/>
    <property type="match status" value="1"/>
</dbReference>
<feature type="domain" description="Transcriptional repressor PaaX-like C-terminal" evidence="2">
    <location>
        <begin position="183"/>
        <end position="265"/>
    </location>
</feature>
<reference evidence="4 5" key="1">
    <citation type="submission" date="2020-02" db="EMBL/GenBank/DDBJ databases">
        <title>Whole-genome analyses of novel actinobacteria.</title>
        <authorList>
            <person name="Sahin N."/>
        </authorList>
    </citation>
    <scope>NUCLEOTIDE SEQUENCE [LARGE SCALE GENOMIC DNA]</scope>
    <source>
        <strain evidence="4 5">A7024</strain>
    </source>
</reference>
<dbReference type="Pfam" id="PF08223">
    <property type="entry name" value="PaaX_C"/>
    <property type="match status" value="1"/>
</dbReference>
<dbReference type="AlphaFoldDB" id="A0A6G4TW02"/>
<dbReference type="Proteomes" id="UP000481583">
    <property type="component" value="Unassembled WGS sequence"/>
</dbReference>
<dbReference type="Pfam" id="PF20803">
    <property type="entry name" value="PaaX_M"/>
    <property type="match status" value="1"/>
</dbReference>
<dbReference type="GO" id="GO:0006351">
    <property type="term" value="P:DNA-templated transcription"/>
    <property type="evidence" value="ECO:0007669"/>
    <property type="project" value="InterPro"/>
</dbReference>
<keyword evidence="5" id="KW-1185">Reference proteome</keyword>
<evidence type="ECO:0000259" key="3">
    <source>
        <dbReference type="Pfam" id="PF20803"/>
    </source>
</evidence>
<evidence type="ECO:0000259" key="1">
    <source>
        <dbReference type="Pfam" id="PF07848"/>
    </source>
</evidence>
<dbReference type="InterPro" id="IPR048846">
    <property type="entry name" value="PaaX-like_central"/>
</dbReference>
<dbReference type="Gene3D" id="1.10.10.10">
    <property type="entry name" value="Winged helix-like DNA-binding domain superfamily/Winged helix DNA-binding domain"/>
    <property type="match status" value="1"/>
</dbReference>
<evidence type="ECO:0000313" key="4">
    <source>
        <dbReference type="EMBL" id="NGN64165.1"/>
    </source>
</evidence>
<dbReference type="Gene3D" id="3.30.70.2650">
    <property type="match status" value="1"/>
</dbReference>
<dbReference type="EMBL" id="JAAKZV010000028">
    <property type="protein sequence ID" value="NGN64165.1"/>
    <property type="molecule type" value="Genomic_DNA"/>
</dbReference>
<accession>A0A6G4TW02</accession>
<proteinExistence type="predicted"/>
<gene>
    <name evidence="4" type="ORF">G5C51_09640</name>
</gene>
<organism evidence="4 5">
    <name type="scientific">Streptomyces coryli</name>
    <dbReference type="NCBI Taxonomy" id="1128680"/>
    <lineage>
        <taxon>Bacteria</taxon>
        <taxon>Bacillati</taxon>
        <taxon>Actinomycetota</taxon>
        <taxon>Actinomycetes</taxon>
        <taxon>Kitasatosporales</taxon>
        <taxon>Streptomycetaceae</taxon>
        <taxon>Streptomyces</taxon>
    </lineage>
</organism>
<dbReference type="InterPro" id="IPR012906">
    <property type="entry name" value="PaaX-like_N"/>
</dbReference>
<evidence type="ECO:0000259" key="2">
    <source>
        <dbReference type="Pfam" id="PF08223"/>
    </source>
</evidence>
<dbReference type="InterPro" id="IPR011965">
    <property type="entry name" value="PaaX_trns_reg"/>
</dbReference>
<dbReference type="InterPro" id="IPR013225">
    <property type="entry name" value="PaaX_C"/>
</dbReference>
<feature type="domain" description="Transcriptional repressor PaaX-like N-terminal" evidence="1">
    <location>
        <begin position="10"/>
        <end position="78"/>
    </location>
</feature>
<dbReference type="Gene3D" id="1.20.58.1460">
    <property type="match status" value="1"/>
</dbReference>
<dbReference type="PIRSF" id="PIRSF020623">
    <property type="entry name" value="PaaX"/>
    <property type="match status" value="1"/>
</dbReference>
<comment type="caution">
    <text evidence="4">The sequence shown here is derived from an EMBL/GenBank/DDBJ whole genome shotgun (WGS) entry which is preliminary data.</text>
</comment>
<protein>
    <submittedName>
        <fullName evidence="4">PaaX family transcriptional regulator</fullName>
    </submittedName>
</protein>
<feature type="domain" description="Transcriptional repressor PaaX-like central Cas2-like" evidence="3">
    <location>
        <begin position="97"/>
        <end position="179"/>
    </location>
</feature>